<keyword evidence="2" id="KW-1185">Reference proteome</keyword>
<dbReference type="InterPro" id="IPR013320">
    <property type="entry name" value="ConA-like_dom_sf"/>
</dbReference>
<organism evidence="1 2">
    <name type="scientific">Leptospira ognonensis</name>
    <dbReference type="NCBI Taxonomy" id="2484945"/>
    <lineage>
        <taxon>Bacteria</taxon>
        <taxon>Pseudomonadati</taxon>
        <taxon>Spirochaetota</taxon>
        <taxon>Spirochaetia</taxon>
        <taxon>Leptospirales</taxon>
        <taxon>Leptospiraceae</taxon>
        <taxon>Leptospira</taxon>
    </lineage>
</organism>
<dbReference type="Gene3D" id="2.60.120.200">
    <property type="match status" value="1"/>
</dbReference>
<protein>
    <submittedName>
        <fullName evidence="1">Concanavalin A-like lectin/glucanase</fullName>
    </submittedName>
</protein>
<accession>A0A4R9JZY9</accession>
<dbReference type="GO" id="GO:0030246">
    <property type="term" value="F:carbohydrate binding"/>
    <property type="evidence" value="ECO:0007669"/>
    <property type="project" value="UniProtKB-KW"/>
</dbReference>
<dbReference type="AlphaFoldDB" id="A0A4R9JZY9"/>
<dbReference type="Proteomes" id="UP000297693">
    <property type="component" value="Unassembled WGS sequence"/>
</dbReference>
<sequence>MFLDFEGDVANPEFSESALSHSAKTISVVSSSYISDSKYSIFGKKSAFFSGKRNQIHLGVSGSNFFHAHPEPFTITIPLYLSEQGASSVVLDKTVFIKGKKYGFSLEIEENRLVFYANQLIMKENGTTVSAVLQSPNTLPRKEWIFISIYFDTISNRILLFQNGYQTAQFEADGSGIAGIGFPEVDTSNLILAKSYFGNIDGFHIHKGEPLRARDYSRYHRVKFAEDTKLASHNGSYVTSPVYATKYSHSTLEKWNASMETPKDTQTAVFFRGSNQKFQEEESKGPMWISLEDPKNTKLLPKFKFHQWKIWLRSDPQGKSTPSLFGLNYQIKEQIPPEIPTNFRVSLSREKAKTVCFAWNSNHEREVQENGGYLIYFGVEPDRMIGTIFVNANQGKISTIDGKSENADYKNLKFCADEDTLISNIYITDEDAKSIPKALLDPVFSSRHEKRGALFQEGITYYFKIAAYNRFFDEWEGRDQKSKLSSPLSVSFPKEISQR</sequence>
<dbReference type="OrthoDB" id="337326at2"/>
<dbReference type="SUPFAM" id="SSF49899">
    <property type="entry name" value="Concanavalin A-like lectins/glucanases"/>
    <property type="match status" value="1"/>
</dbReference>
<reference evidence="1" key="1">
    <citation type="journal article" date="2019" name="PLoS Negl. Trop. Dis.">
        <title>Revisiting the worldwide diversity of Leptospira species in the environment.</title>
        <authorList>
            <person name="Vincent A.T."/>
            <person name="Schiettekatte O."/>
            <person name="Bourhy P."/>
            <person name="Veyrier F.J."/>
            <person name="Picardeau M."/>
        </authorList>
    </citation>
    <scope>NUCLEOTIDE SEQUENCE [LARGE SCALE GENOMIC DNA]</scope>
    <source>
        <strain evidence="1">201702476</strain>
    </source>
</reference>
<proteinExistence type="predicted"/>
<keyword evidence="1" id="KW-0430">Lectin</keyword>
<comment type="caution">
    <text evidence="1">The sequence shown here is derived from an EMBL/GenBank/DDBJ whole genome shotgun (WGS) entry which is preliminary data.</text>
</comment>
<dbReference type="EMBL" id="RQGD01000034">
    <property type="protein sequence ID" value="TGL58279.1"/>
    <property type="molecule type" value="Genomic_DNA"/>
</dbReference>
<evidence type="ECO:0000313" key="2">
    <source>
        <dbReference type="Proteomes" id="UP000297693"/>
    </source>
</evidence>
<name>A0A4R9JZY9_9LEPT</name>
<evidence type="ECO:0000313" key="1">
    <source>
        <dbReference type="EMBL" id="TGL58279.1"/>
    </source>
</evidence>
<gene>
    <name evidence="1" type="ORF">EHQ58_11670</name>
</gene>